<accession>A0ABY1ZDM3</accession>
<evidence type="ECO:0000256" key="5">
    <source>
        <dbReference type="SAM" id="MobiDB-lite"/>
    </source>
</evidence>
<dbReference type="InterPro" id="IPR006805">
    <property type="entry name" value="Anth_synth_I_N"/>
</dbReference>
<protein>
    <recommendedName>
        <fullName evidence="2">aminodeoxychorismate synthase</fullName>
        <ecNumber evidence="2">2.6.1.85</ecNumber>
    </recommendedName>
</protein>
<comment type="similarity">
    <text evidence="1">In the C-terminal section; belongs to the anthranilate synthase component I family.</text>
</comment>
<organism evidence="9 10">
    <name type="scientific">Marinobacter halodurans</name>
    <dbReference type="NCBI Taxonomy" id="2528979"/>
    <lineage>
        <taxon>Bacteria</taxon>
        <taxon>Pseudomonadati</taxon>
        <taxon>Pseudomonadota</taxon>
        <taxon>Gammaproteobacteria</taxon>
        <taxon>Pseudomonadales</taxon>
        <taxon>Marinobacteraceae</taxon>
        <taxon>Marinobacter</taxon>
    </lineage>
</organism>
<dbReference type="Pfam" id="PF00425">
    <property type="entry name" value="Chorismate_bind"/>
    <property type="match status" value="1"/>
</dbReference>
<dbReference type="Pfam" id="PF04715">
    <property type="entry name" value="Anth_synt_I_N"/>
    <property type="match status" value="1"/>
</dbReference>
<dbReference type="EC" id="2.6.1.85" evidence="2"/>
<dbReference type="PROSITE" id="PS51273">
    <property type="entry name" value="GATASE_TYPE_1"/>
    <property type="match status" value="1"/>
</dbReference>
<dbReference type="SUPFAM" id="SSF56322">
    <property type="entry name" value="ADC synthase"/>
    <property type="match status" value="1"/>
</dbReference>
<dbReference type="InterPro" id="IPR019999">
    <property type="entry name" value="Anth_synth_I-like"/>
</dbReference>
<dbReference type="PRINTS" id="PR00096">
    <property type="entry name" value="GATASE"/>
</dbReference>
<dbReference type="Gene3D" id="3.60.120.10">
    <property type="entry name" value="Anthranilate synthase"/>
    <property type="match status" value="1"/>
</dbReference>
<feature type="region of interest" description="Disordered" evidence="5">
    <location>
        <begin position="389"/>
        <end position="408"/>
    </location>
</feature>
<comment type="caution">
    <text evidence="9">The sequence shown here is derived from an EMBL/GenBank/DDBJ whole genome shotgun (WGS) entry which is preliminary data.</text>
</comment>
<feature type="domain" description="Chorismate-utilising enzyme C-terminal" evidence="7">
    <location>
        <begin position="417"/>
        <end position="672"/>
    </location>
</feature>
<dbReference type="NCBIfam" id="TIGR00566">
    <property type="entry name" value="trpG_papA"/>
    <property type="match status" value="1"/>
</dbReference>
<keyword evidence="10" id="KW-1185">Reference proteome</keyword>
<dbReference type="Gene3D" id="3.40.50.880">
    <property type="match status" value="1"/>
</dbReference>
<dbReference type="SUPFAM" id="SSF52317">
    <property type="entry name" value="Class I glutamine amidotransferase-like"/>
    <property type="match status" value="1"/>
</dbReference>
<dbReference type="Pfam" id="PF00117">
    <property type="entry name" value="GATase"/>
    <property type="match status" value="1"/>
</dbReference>
<dbReference type="EMBL" id="SJDL01000071">
    <property type="protein sequence ID" value="TBW47410.1"/>
    <property type="molecule type" value="Genomic_DNA"/>
</dbReference>
<evidence type="ECO:0000259" key="6">
    <source>
        <dbReference type="Pfam" id="PF00117"/>
    </source>
</evidence>
<gene>
    <name evidence="9" type="ORF">EZI54_22840</name>
</gene>
<evidence type="ECO:0000256" key="1">
    <source>
        <dbReference type="ARBA" id="ARBA00005970"/>
    </source>
</evidence>
<evidence type="ECO:0000259" key="7">
    <source>
        <dbReference type="Pfam" id="PF00425"/>
    </source>
</evidence>
<evidence type="ECO:0000313" key="9">
    <source>
        <dbReference type="EMBL" id="TBW47410.1"/>
    </source>
</evidence>
<keyword evidence="3" id="KW-0808">Transferase</keyword>
<evidence type="ECO:0000256" key="4">
    <source>
        <dbReference type="ARBA" id="ARBA00022962"/>
    </source>
</evidence>
<dbReference type="InterPro" id="IPR006221">
    <property type="entry name" value="TrpG/PapA_dom"/>
</dbReference>
<evidence type="ECO:0000313" key="10">
    <source>
        <dbReference type="Proteomes" id="UP000313645"/>
    </source>
</evidence>
<proteinExistence type="inferred from homology"/>
<dbReference type="Proteomes" id="UP000313645">
    <property type="component" value="Unassembled WGS sequence"/>
</dbReference>
<dbReference type="InterPro" id="IPR005801">
    <property type="entry name" value="ADC_synthase"/>
</dbReference>
<name>A0ABY1ZDM3_9GAMM</name>
<dbReference type="PANTHER" id="PTHR11236">
    <property type="entry name" value="AMINOBENZOATE/ANTHRANILATE SYNTHASE"/>
    <property type="match status" value="1"/>
</dbReference>
<dbReference type="InterPro" id="IPR015890">
    <property type="entry name" value="Chorismate_C"/>
</dbReference>
<dbReference type="PANTHER" id="PTHR11236:SF18">
    <property type="entry name" value="AMINODEOXYCHORISMATE SYNTHASE"/>
    <property type="match status" value="1"/>
</dbReference>
<dbReference type="RefSeq" id="WP_131484176.1">
    <property type="nucleotide sequence ID" value="NZ_SJDL01000071.1"/>
</dbReference>
<feature type="domain" description="Anthranilate synthase component I N-terminal" evidence="8">
    <location>
        <begin position="221"/>
        <end position="359"/>
    </location>
</feature>
<reference evidence="9 10" key="1">
    <citation type="submission" date="2019-02" db="EMBL/GenBank/DDBJ databases">
        <title>Marinobacter halodurans sp. nov., a marine bacterium isolated from sea tidal flat.</title>
        <authorList>
            <person name="Yoo Y."/>
            <person name="Lee D.W."/>
            <person name="Kim B.S."/>
            <person name="Kim J.-J."/>
        </authorList>
    </citation>
    <scope>NUCLEOTIDE SEQUENCE [LARGE SCALE GENOMIC DNA]</scope>
    <source>
        <strain evidence="9 10">YJ-S3-2</strain>
    </source>
</reference>
<dbReference type="InterPro" id="IPR017926">
    <property type="entry name" value="GATASE"/>
</dbReference>
<evidence type="ECO:0000256" key="2">
    <source>
        <dbReference type="ARBA" id="ARBA00013139"/>
    </source>
</evidence>
<dbReference type="CDD" id="cd01743">
    <property type="entry name" value="GATase1_Anthranilate_Synthase"/>
    <property type="match status" value="1"/>
</dbReference>
<keyword evidence="4" id="KW-0315">Glutamine amidotransferase</keyword>
<feature type="domain" description="Glutamine amidotransferase" evidence="6">
    <location>
        <begin position="6"/>
        <end position="188"/>
    </location>
</feature>
<sequence length="694" mass="78154">MDKPFLIIDNYDSFTWNLVQLIYRATNVRPIVLKNDDPWPDSCLDNFSAILLSPGPGSPLNQEDFGICSNALNQDKLPILGVCLGFQGIAAKYGARIDKAPEQFHGRVSVIKTKCNIMFESIPELLEVTRYHSLLPYDLPVDLIVTAHIDGLPMAFRHKSKPIWGVQFHPESICSQYGEQLILNFVKHCVTNNSNQNAHSTSPDLSVKIEKLSYSNFKYDLVRKLTSNEEYYVFLDSCSEHTTGRYSAVCLSSSELETFLEYSVARKTVTVHCGSSKEEIKVGNFFEYFESRVKQFTSRLEKSDDELPELIPLGYVGYFGYELQTDSIREARFKSPHNDVGLIFCDRAVVFDHKEHFAYILTLYSSKDDRLGAQAAKWRRETRAILCNSEHAPEPKPEPKPVSQPVKLSKLSQRHSEDEYLSLIEKCKEKIECGESYEICLTNQFSMPSVGEGHDFYEVFRKVSPAPFASHVKFKKLSIYCGSMERFIRVDSKGTVESCPIKGTRPRLLKNSTLDKAQTQELKNSVKDRSENLMIVDLMRNDLLHSCELDSVTVPQLFEIKSFSHVHQMISTVTGSMRDDSSTVDLLKNTFPGGSMTGAPKKRTLEIIDELEQGPRGIYSGSIGVVSFFGTMDLNIVIRTIVSDGKTYTMGAGGAIVALSDAQSEYEETIIKVSNTIQAIRAYGEKFQTVEGPK</sequence>
<evidence type="ECO:0000256" key="3">
    <source>
        <dbReference type="ARBA" id="ARBA00022679"/>
    </source>
</evidence>
<evidence type="ECO:0000259" key="8">
    <source>
        <dbReference type="Pfam" id="PF04715"/>
    </source>
</evidence>
<dbReference type="InterPro" id="IPR029062">
    <property type="entry name" value="Class_I_gatase-like"/>
</dbReference>
<dbReference type="PRINTS" id="PR00097">
    <property type="entry name" value="ANTSNTHASEII"/>
</dbReference>